<feature type="compositionally biased region" description="Polar residues" evidence="1">
    <location>
        <begin position="9"/>
        <end position="19"/>
    </location>
</feature>
<gene>
    <name evidence="3" type="ORF">ANTHELSMS3_02094</name>
</gene>
<reference evidence="3 4" key="1">
    <citation type="submission" date="2017-07" db="EMBL/GenBank/DDBJ databases">
        <title>Genome Sequence of Antarctobacter heliothermus Strain SMS3 Isolated from a culture of the Diatom Skeletonema marinoi.</title>
        <authorList>
            <person name="Topel M."/>
            <person name="Pinder M.I.M."/>
            <person name="Johansson O.N."/>
            <person name="Kourtchenko O."/>
            <person name="Godhe A."/>
            <person name="Clarke A.K."/>
        </authorList>
    </citation>
    <scope>NUCLEOTIDE SEQUENCE [LARGE SCALE GENOMIC DNA]</scope>
    <source>
        <strain evidence="3 4">SMS3</strain>
    </source>
</reference>
<keyword evidence="4" id="KW-1185">Reference proteome</keyword>
<feature type="region of interest" description="Disordered" evidence="1">
    <location>
        <begin position="1"/>
        <end position="20"/>
    </location>
</feature>
<keyword evidence="2" id="KW-1133">Transmembrane helix</keyword>
<dbReference type="RefSeq" id="WP_094034792.1">
    <property type="nucleotide sequence ID" value="NZ_CP022540.1"/>
</dbReference>
<dbReference type="EMBL" id="CP022540">
    <property type="protein sequence ID" value="ASP20772.1"/>
    <property type="molecule type" value="Genomic_DNA"/>
</dbReference>
<dbReference type="Pfam" id="PF06055">
    <property type="entry name" value="ExoD"/>
    <property type="match status" value="1"/>
</dbReference>
<sequence length="208" mass="22401">MMTADPETTETTSKRSPQSLGELLEAMRPGEGDTRVSVGDVLSRVGDQSFAAVILVPAIVLVSPISGIPGSPTIGALITMLVSIQALLGRRHLWLPGFLHRRSVSAKKMTKAIDWLSKPAGWMDRHSSGRLRLLTSRPVRPLAFAAVTLIALSWPFLEILPFVTSFFAGAVAMMMFGVMTRDGLYLLAGYIQAGLVVLALVSLWSGLI</sequence>
<dbReference type="PANTHER" id="PTHR41795:SF1">
    <property type="entry name" value="EXOPOLYSACCHARIDE SYNTHESIS PROTEIN"/>
    <property type="match status" value="1"/>
</dbReference>
<evidence type="ECO:0000313" key="3">
    <source>
        <dbReference type="EMBL" id="ASP20772.1"/>
    </source>
</evidence>
<feature type="transmembrane region" description="Helical" evidence="2">
    <location>
        <begin position="139"/>
        <end position="156"/>
    </location>
</feature>
<dbReference type="InterPro" id="IPR010331">
    <property type="entry name" value="ExoD"/>
</dbReference>
<proteinExistence type="predicted"/>
<protein>
    <submittedName>
        <fullName evidence="3">Exopolysaccharide synthesis, exoD</fullName>
    </submittedName>
</protein>
<evidence type="ECO:0000313" key="4">
    <source>
        <dbReference type="Proteomes" id="UP000203589"/>
    </source>
</evidence>
<dbReference type="AlphaFoldDB" id="A0A222E3N7"/>
<dbReference type="PANTHER" id="PTHR41795">
    <property type="entry name" value="EXOPOLYSACCHARIDE SYNTHESIS PROTEIN"/>
    <property type="match status" value="1"/>
</dbReference>
<dbReference type="PIRSF" id="PIRSF033239">
    <property type="entry name" value="ExoD"/>
    <property type="match status" value="1"/>
</dbReference>
<dbReference type="Proteomes" id="UP000203589">
    <property type="component" value="Chromosome"/>
</dbReference>
<evidence type="ECO:0000256" key="2">
    <source>
        <dbReference type="SAM" id="Phobius"/>
    </source>
</evidence>
<dbReference type="OrthoDB" id="7949130at2"/>
<feature type="transmembrane region" description="Helical" evidence="2">
    <location>
        <begin position="187"/>
        <end position="207"/>
    </location>
</feature>
<organism evidence="3 4">
    <name type="scientific">Antarctobacter heliothermus</name>
    <dbReference type="NCBI Taxonomy" id="74033"/>
    <lineage>
        <taxon>Bacteria</taxon>
        <taxon>Pseudomonadati</taxon>
        <taxon>Pseudomonadota</taxon>
        <taxon>Alphaproteobacteria</taxon>
        <taxon>Rhodobacterales</taxon>
        <taxon>Roseobacteraceae</taxon>
        <taxon>Antarctobacter</taxon>
    </lineage>
</organism>
<accession>A0A222E3N7</accession>
<keyword evidence="2" id="KW-0472">Membrane</keyword>
<name>A0A222E3N7_9RHOB</name>
<dbReference type="KEGG" id="aht:ANTHELSMS3_02094"/>
<keyword evidence="2" id="KW-0812">Transmembrane</keyword>
<evidence type="ECO:0000256" key="1">
    <source>
        <dbReference type="SAM" id="MobiDB-lite"/>
    </source>
</evidence>